<reference evidence="1 2" key="1">
    <citation type="submission" date="2020-01" db="EMBL/GenBank/DDBJ databases">
        <authorList>
            <person name="Kim M.K."/>
        </authorList>
    </citation>
    <scope>NUCLEOTIDE SEQUENCE [LARGE SCALE GENOMIC DNA]</scope>
    <source>
        <strain evidence="1 2">BT213</strain>
    </source>
</reference>
<sequence length="87" mass="9933">MLEYSMFERLPFRSQAEAIAKNGTILARRKYNTWHVTLYEFNDTFVELWSGDAVQVFSTFKASASKVAIFEPYLDSVDVGELGVSEL</sequence>
<dbReference type="Proteomes" id="UP000478546">
    <property type="component" value="Unassembled WGS sequence"/>
</dbReference>
<dbReference type="AlphaFoldDB" id="A0A6B2H2D4"/>
<evidence type="ECO:0000313" key="2">
    <source>
        <dbReference type="Proteomes" id="UP000478546"/>
    </source>
</evidence>
<comment type="caution">
    <text evidence="1">The sequence shown here is derived from an EMBL/GenBank/DDBJ whole genome shotgun (WGS) entry which is preliminary data.</text>
</comment>
<protein>
    <submittedName>
        <fullName evidence="1">Uncharacterized protein</fullName>
    </submittedName>
</protein>
<dbReference type="EMBL" id="JAAEAA010000027">
    <property type="protein sequence ID" value="NDK57439.1"/>
    <property type="molecule type" value="Genomic_DNA"/>
</dbReference>
<gene>
    <name evidence="1" type="ORF">GWO68_16060</name>
</gene>
<keyword evidence="2" id="KW-1185">Reference proteome</keyword>
<proteinExistence type="predicted"/>
<accession>A0A6B2H2D4</accession>
<name>A0A6B2H2D4_9BACT</name>
<evidence type="ECO:0000313" key="1">
    <source>
        <dbReference type="EMBL" id="NDK57439.1"/>
    </source>
</evidence>
<dbReference type="RefSeq" id="WP_162347500.1">
    <property type="nucleotide sequence ID" value="NZ_JAAEAA010000027.1"/>
</dbReference>
<organism evidence="1 2">
    <name type="scientific">Pontibacter fetidus</name>
    <dbReference type="NCBI Taxonomy" id="2700082"/>
    <lineage>
        <taxon>Bacteria</taxon>
        <taxon>Pseudomonadati</taxon>
        <taxon>Bacteroidota</taxon>
        <taxon>Cytophagia</taxon>
        <taxon>Cytophagales</taxon>
        <taxon>Hymenobacteraceae</taxon>
        <taxon>Pontibacter</taxon>
    </lineage>
</organism>